<dbReference type="Gene3D" id="3.40.190.10">
    <property type="entry name" value="Periplasmic binding protein-like II"/>
    <property type="match status" value="2"/>
</dbReference>
<dbReference type="Proteomes" id="UP000723714">
    <property type="component" value="Unassembled WGS sequence"/>
</dbReference>
<evidence type="ECO:0000256" key="2">
    <source>
        <dbReference type="ARBA" id="ARBA00022448"/>
    </source>
</evidence>
<dbReference type="EMBL" id="JABACJ020000003">
    <property type="protein sequence ID" value="MBU3875136.1"/>
    <property type="molecule type" value="Genomic_DNA"/>
</dbReference>
<dbReference type="PANTHER" id="PTHR43649:SF29">
    <property type="entry name" value="OSMOPROTECTIVE COMPOUNDS-BINDING PROTEIN GGTB"/>
    <property type="match status" value="1"/>
</dbReference>
<dbReference type="InterPro" id="IPR006059">
    <property type="entry name" value="SBP"/>
</dbReference>
<evidence type="ECO:0000313" key="3">
    <source>
        <dbReference type="EMBL" id="MBU3875136.1"/>
    </source>
</evidence>
<dbReference type="Pfam" id="PF13416">
    <property type="entry name" value="SBP_bac_8"/>
    <property type="match status" value="1"/>
</dbReference>
<evidence type="ECO:0000256" key="1">
    <source>
        <dbReference type="ARBA" id="ARBA00008520"/>
    </source>
</evidence>
<evidence type="ECO:0000313" key="4">
    <source>
        <dbReference type="Proteomes" id="UP000723714"/>
    </source>
</evidence>
<dbReference type="InterPro" id="IPR050490">
    <property type="entry name" value="Bact_solute-bd_prot1"/>
</dbReference>
<gene>
    <name evidence="3" type="ORF">HGO97_004820</name>
</gene>
<reference evidence="3 4" key="1">
    <citation type="submission" date="2021-06" db="EMBL/GenBank/DDBJ databases">
        <title>Faecalicatena sp. nov. isolated from porcine feces.</title>
        <authorList>
            <person name="Oh B.S."/>
            <person name="Lee J.H."/>
        </authorList>
    </citation>
    <scope>NUCLEOTIDE SEQUENCE [LARGE SCALE GENOMIC DNA]</scope>
    <source>
        <strain evidence="3 4">AGMB00832</strain>
    </source>
</reference>
<accession>A0ABS6D166</accession>
<keyword evidence="4" id="KW-1185">Reference proteome</keyword>
<sequence>MLKKEESDKMVVKLGKGRKKMERRTKGKLGQILLAILFTVSLLAVGCGKKEGAVKEYENVKEVTLRFFGTEILNSKVWNEQIQAKDGTQIKILETTAEYYTKTGGDEAYRNYLVERLDKGNEIDWFSIFAEDVFCFTEEERYLDLSDLKGVENLSEDALRGCSYDGKVFGIPLIYVGYGFYWNQDMLDSCGLEVPSNLEEFLSVCRTLKEKGYTPYLGNKGYSMTVPAMAAGFAQLYASEDKDEQIAKLADGTTPVSTYMKKGFELVERMRDEGIFDIEEAQNKVPNDSIRDFAEGKGACFCGYLGADVEKADFKMVMTGVTVLEDGAVTIVTPDRRVAINPKSENLEYAREALEYVADPKHLQSVARELGTLCAVDDKNIDYSYIGEEKQEFIRLVSSGNQIPVQDFSMGFNTWIDIRDLCREIVKGKSAEWAAQEYDRMQKEEILQWK</sequence>
<comment type="caution">
    <text evidence="3">The sequence shown here is derived from an EMBL/GenBank/DDBJ whole genome shotgun (WGS) entry which is preliminary data.</text>
</comment>
<organism evidence="3 4">
    <name type="scientific">Faecalicatena faecalis</name>
    <dbReference type="NCBI Taxonomy" id="2726362"/>
    <lineage>
        <taxon>Bacteria</taxon>
        <taxon>Bacillati</taxon>
        <taxon>Bacillota</taxon>
        <taxon>Clostridia</taxon>
        <taxon>Lachnospirales</taxon>
        <taxon>Lachnospiraceae</taxon>
        <taxon>Faecalicatena</taxon>
    </lineage>
</organism>
<comment type="similarity">
    <text evidence="1">Belongs to the bacterial solute-binding protein 1 family.</text>
</comment>
<proteinExistence type="inferred from homology"/>
<dbReference type="SUPFAM" id="SSF53850">
    <property type="entry name" value="Periplasmic binding protein-like II"/>
    <property type="match status" value="1"/>
</dbReference>
<name>A0ABS6D166_9FIRM</name>
<dbReference type="PANTHER" id="PTHR43649">
    <property type="entry name" value="ARABINOSE-BINDING PROTEIN-RELATED"/>
    <property type="match status" value="1"/>
</dbReference>
<protein>
    <submittedName>
        <fullName evidence="3">ABC transporter substrate-binding protein</fullName>
    </submittedName>
</protein>
<keyword evidence="2" id="KW-0813">Transport</keyword>